<evidence type="ECO:0000256" key="2">
    <source>
        <dbReference type="ARBA" id="ARBA00022723"/>
    </source>
</evidence>
<evidence type="ECO:0000256" key="4">
    <source>
        <dbReference type="ARBA" id="ARBA00022837"/>
    </source>
</evidence>
<evidence type="ECO:0000259" key="6">
    <source>
        <dbReference type="Pfam" id="PF13290"/>
    </source>
</evidence>
<dbReference type="PANTHER" id="PTHR42693">
    <property type="entry name" value="ARYLSULFATASE FAMILY MEMBER"/>
    <property type="match status" value="1"/>
</dbReference>
<dbReference type="Pfam" id="PF00884">
    <property type="entry name" value="Sulfatase"/>
    <property type="match status" value="1"/>
</dbReference>
<dbReference type="CDD" id="cd16027">
    <property type="entry name" value="SGSH"/>
    <property type="match status" value="1"/>
</dbReference>
<proteinExistence type="inferred from homology"/>
<dbReference type="PANTHER" id="PTHR42693:SF53">
    <property type="entry name" value="ENDO-4-O-SULFATASE"/>
    <property type="match status" value="1"/>
</dbReference>
<evidence type="ECO:0000259" key="5">
    <source>
        <dbReference type="Pfam" id="PF00884"/>
    </source>
</evidence>
<dbReference type="EMBL" id="JBHTJZ010000004">
    <property type="protein sequence ID" value="MFD0958190.1"/>
    <property type="molecule type" value="Genomic_DNA"/>
</dbReference>
<dbReference type="InterPro" id="IPR000917">
    <property type="entry name" value="Sulfatase_N"/>
</dbReference>
<dbReference type="Proteomes" id="UP001596989">
    <property type="component" value="Unassembled WGS sequence"/>
</dbReference>
<dbReference type="InterPro" id="IPR059177">
    <property type="entry name" value="GH29D-like_dom"/>
</dbReference>
<name>A0ABW3HL39_9BACL</name>
<evidence type="ECO:0000313" key="8">
    <source>
        <dbReference type="Proteomes" id="UP001596989"/>
    </source>
</evidence>
<gene>
    <name evidence="7" type="ORF">ACFQ2I_02170</name>
</gene>
<organism evidence="7 8">
    <name type="scientific">Paenibacillus chungangensis</name>
    <dbReference type="NCBI Taxonomy" id="696535"/>
    <lineage>
        <taxon>Bacteria</taxon>
        <taxon>Bacillati</taxon>
        <taxon>Bacillota</taxon>
        <taxon>Bacilli</taxon>
        <taxon>Bacillales</taxon>
        <taxon>Paenibacillaceae</taxon>
        <taxon>Paenibacillus</taxon>
    </lineage>
</organism>
<feature type="domain" description="Sulfatase N-terminal" evidence="5">
    <location>
        <begin position="9"/>
        <end position="287"/>
    </location>
</feature>
<keyword evidence="4" id="KW-0106">Calcium</keyword>
<evidence type="ECO:0000313" key="7">
    <source>
        <dbReference type="EMBL" id="MFD0958190.1"/>
    </source>
</evidence>
<reference evidence="8" key="1">
    <citation type="journal article" date="2019" name="Int. J. Syst. Evol. Microbiol.">
        <title>The Global Catalogue of Microorganisms (GCM) 10K type strain sequencing project: providing services to taxonomists for standard genome sequencing and annotation.</title>
        <authorList>
            <consortium name="The Broad Institute Genomics Platform"/>
            <consortium name="The Broad Institute Genome Sequencing Center for Infectious Disease"/>
            <person name="Wu L."/>
            <person name="Ma J."/>
        </authorList>
    </citation>
    <scope>NUCLEOTIDE SEQUENCE [LARGE SCALE GENOMIC DNA]</scope>
    <source>
        <strain evidence="8">CCUG 59129</strain>
    </source>
</reference>
<evidence type="ECO:0000256" key="3">
    <source>
        <dbReference type="ARBA" id="ARBA00022801"/>
    </source>
</evidence>
<dbReference type="RefSeq" id="WP_377561843.1">
    <property type="nucleotide sequence ID" value="NZ_JBHTJZ010000004.1"/>
</dbReference>
<keyword evidence="2" id="KW-0479">Metal-binding</keyword>
<keyword evidence="8" id="KW-1185">Reference proteome</keyword>
<sequence length="541" mass="62122">MINRSDDRPNILWISLEDTSPRFGCYGDRLARTPNIDRLATEGTRFPLAFATAGVCAPSRSAIITGMYQTSIGTHHMRTTHTNPYSSELPTPYQAVVPHYVKTFTEYLRAAGYFCTNNKKTDYQFEPPITTWDELGDHAHWRNREEGQPFFSVFNPNLTHESGMWPEKERHALETDPDRVTLPPYIPNSRKSREALARHYDNIADSDKIVGRILQQLEEDGLADNTIVFLWSDHGEGLPRAKRWPYDAGIRIPLIVRWPGHIEPHTVSEQLVSLVDLGPTVLSLAGVDVPCHMQGQPFLGEQAQARTYIYATRDRYDQSYDMVRAVRDKRYKYIRNYYPELPYMIWISYNNKHPMQQELWRLYAEGKLEEEQKVLFKKRPIEELYDTESDPFELHNLAKDANYREKLHELRNALDEWRDRVGDMGEVAEDQMVERFWPQGVQPQTATPVFVPIADGSPGIEGSLEGGTYSGPLLVQIYCATQGCSIAYTTDCGEDARWKLYSEPIRVEEGTTTIRVRASRIGYKHSEERSGTFIIEGATSE</sequence>
<dbReference type="InterPro" id="IPR050738">
    <property type="entry name" value="Sulfatase"/>
</dbReference>
<dbReference type="Gene3D" id="3.40.720.10">
    <property type="entry name" value="Alkaline Phosphatase, subunit A"/>
    <property type="match status" value="1"/>
</dbReference>
<feature type="domain" description="GH29D-like beta-sandwich" evidence="6">
    <location>
        <begin position="465"/>
        <end position="526"/>
    </location>
</feature>
<keyword evidence="3" id="KW-0378">Hydrolase</keyword>
<evidence type="ECO:0000256" key="1">
    <source>
        <dbReference type="ARBA" id="ARBA00008779"/>
    </source>
</evidence>
<comment type="caution">
    <text evidence="7">The sequence shown here is derived from an EMBL/GenBank/DDBJ whole genome shotgun (WGS) entry which is preliminary data.</text>
</comment>
<accession>A0ABW3HL39</accession>
<dbReference type="InterPro" id="IPR024607">
    <property type="entry name" value="Sulfatase_CS"/>
</dbReference>
<dbReference type="Pfam" id="PF13290">
    <property type="entry name" value="CHB_HEX_C_1"/>
    <property type="match status" value="1"/>
</dbReference>
<dbReference type="InterPro" id="IPR017850">
    <property type="entry name" value="Alkaline_phosphatase_core_sf"/>
</dbReference>
<dbReference type="SUPFAM" id="SSF53649">
    <property type="entry name" value="Alkaline phosphatase-like"/>
    <property type="match status" value="1"/>
</dbReference>
<comment type="similarity">
    <text evidence="1">Belongs to the sulfatase family.</text>
</comment>
<dbReference type="PROSITE" id="PS00523">
    <property type="entry name" value="SULFATASE_1"/>
    <property type="match status" value="1"/>
</dbReference>
<protein>
    <submittedName>
        <fullName evidence="7">Sulfatase-like hydrolase/transferase</fullName>
    </submittedName>
</protein>